<dbReference type="RefSeq" id="WP_197313064.1">
    <property type="nucleotide sequence ID" value="NZ_JADZLT010000056.1"/>
</dbReference>
<dbReference type="EMBL" id="JADZLT010000056">
    <property type="protein sequence ID" value="MBH0240000.1"/>
    <property type="molecule type" value="Genomic_DNA"/>
</dbReference>
<protein>
    <submittedName>
        <fullName evidence="1">Uncharacterized protein</fullName>
    </submittedName>
</protein>
<dbReference type="AlphaFoldDB" id="A0A931I4B4"/>
<evidence type="ECO:0000313" key="1">
    <source>
        <dbReference type="EMBL" id="MBH0240000.1"/>
    </source>
</evidence>
<gene>
    <name evidence="1" type="ORF">I5731_19420</name>
</gene>
<reference evidence="1" key="1">
    <citation type="submission" date="2020-12" db="EMBL/GenBank/DDBJ databases">
        <title>Methylobrevis albus sp. nov., isolated from fresh water lack sediment.</title>
        <authorList>
            <person name="Zou Q."/>
        </authorList>
    </citation>
    <scope>NUCLEOTIDE SEQUENCE</scope>
    <source>
        <strain evidence="1">L22</strain>
    </source>
</reference>
<dbReference type="InterPro" id="IPR046574">
    <property type="entry name" value="DUF6634"/>
</dbReference>
<accession>A0A931I4B4</accession>
<keyword evidence="2" id="KW-1185">Reference proteome</keyword>
<name>A0A931I4B4_9HYPH</name>
<sequence length="114" mass="12731">MVVQLKRGGGNSPGFERLLRKLDCLVADMKALRDGSLPEALAGVEPPILDRWAPAFGNNVYLVGLSTGHPRLIGENKLISTSELMLVSEDRAWARTLLRWYRLGREVSRTELDE</sequence>
<organism evidence="1 2">
    <name type="scientific">Methylobrevis albus</name>
    <dbReference type="NCBI Taxonomy" id="2793297"/>
    <lineage>
        <taxon>Bacteria</taxon>
        <taxon>Pseudomonadati</taxon>
        <taxon>Pseudomonadota</taxon>
        <taxon>Alphaproteobacteria</taxon>
        <taxon>Hyphomicrobiales</taxon>
        <taxon>Pleomorphomonadaceae</taxon>
        <taxon>Methylobrevis</taxon>
    </lineage>
</organism>
<dbReference type="Pfam" id="PF20339">
    <property type="entry name" value="DUF6634"/>
    <property type="match status" value="1"/>
</dbReference>
<evidence type="ECO:0000313" key="2">
    <source>
        <dbReference type="Proteomes" id="UP000631694"/>
    </source>
</evidence>
<comment type="caution">
    <text evidence="1">The sequence shown here is derived from an EMBL/GenBank/DDBJ whole genome shotgun (WGS) entry which is preliminary data.</text>
</comment>
<dbReference type="Proteomes" id="UP000631694">
    <property type="component" value="Unassembled WGS sequence"/>
</dbReference>
<proteinExistence type="predicted"/>